<dbReference type="AlphaFoldDB" id="A0A7S4QS58"/>
<feature type="domain" description="6-phosphofructo-2-kinase" evidence="4">
    <location>
        <begin position="183"/>
        <end position="307"/>
    </location>
</feature>
<evidence type="ECO:0000256" key="1">
    <source>
        <dbReference type="ARBA" id="ARBA00022741"/>
    </source>
</evidence>
<reference evidence="5" key="1">
    <citation type="submission" date="2021-01" db="EMBL/GenBank/DDBJ databases">
        <authorList>
            <person name="Corre E."/>
            <person name="Pelletier E."/>
            <person name="Niang G."/>
            <person name="Scheremetjew M."/>
            <person name="Finn R."/>
            <person name="Kale V."/>
            <person name="Holt S."/>
            <person name="Cochrane G."/>
            <person name="Meng A."/>
            <person name="Brown T."/>
            <person name="Cohen L."/>
        </authorList>
    </citation>
    <scope>NUCLEOTIDE SEQUENCE</scope>
    <source>
        <strain evidence="5">GSO104</strain>
    </source>
</reference>
<dbReference type="Gene3D" id="3.40.50.300">
    <property type="entry name" value="P-loop containing nucleotide triphosphate hydrolases"/>
    <property type="match status" value="1"/>
</dbReference>
<feature type="region of interest" description="Disordered" evidence="3">
    <location>
        <begin position="85"/>
        <end position="104"/>
    </location>
</feature>
<dbReference type="Pfam" id="PF00300">
    <property type="entry name" value="His_Phos_1"/>
    <property type="match status" value="1"/>
</dbReference>
<dbReference type="InterPro" id="IPR027417">
    <property type="entry name" value="P-loop_NTPase"/>
</dbReference>
<dbReference type="InterPro" id="IPR029033">
    <property type="entry name" value="His_PPase_superfam"/>
</dbReference>
<organism evidence="5">
    <name type="scientific">Ditylum brightwellii</name>
    <dbReference type="NCBI Taxonomy" id="49249"/>
    <lineage>
        <taxon>Eukaryota</taxon>
        <taxon>Sar</taxon>
        <taxon>Stramenopiles</taxon>
        <taxon>Ochrophyta</taxon>
        <taxon>Bacillariophyta</taxon>
        <taxon>Mediophyceae</taxon>
        <taxon>Lithodesmiophycidae</taxon>
        <taxon>Lithodesmiales</taxon>
        <taxon>Lithodesmiaceae</taxon>
        <taxon>Ditylum</taxon>
    </lineage>
</organism>
<dbReference type="GO" id="GO:0005829">
    <property type="term" value="C:cytosol"/>
    <property type="evidence" value="ECO:0007669"/>
    <property type="project" value="TreeGrafter"/>
</dbReference>
<name>A0A7S4QS58_9STRA</name>
<dbReference type="InterPro" id="IPR013078">
    <property type="entry name" value="His_Pase_superF_clade-1"/>
</dbReference>
<dbReference type="PIRSF" id="PIRSF000709">
    <property type="entry name" value="6PFK_2-Ptase"/>
    <property type="match status" value="1"/>
</dbReference>
<dbReference type="InterPro" id="IPR003094">
    <property type="entry name" value="6Pfruct_kin"/>
</dbReference>
<dbReference type="SUPFAM" id="SSF53254">
    <property type="entry name" value="Phosphoglycerate mutase-like"/>
    <property type="match status" value="1"/>
</dbReference>
<keyword evidence="2" id="KW-0067">ATP-binding</keyword>
<dbReference type="EMBL" id="HBNS01007781">
    <property type="protein sequence ID" value="CAE4590702.1"/>
    <property type="molecule type" value="Transcribed_RNA"/>
</dbReference>
<evidence type="ECO:0000313" key="5">
    <source>
        <dbReference type="EMBL" id="CAE4590702.1"/>
    </source>
</evidence>
<dbReference type="PANTHER" id="PTHR10606">
    <property type="entry name" value="6-PHOSPHOFRUCTO-2-KINASE/FRUCTOSE-2,6-BISPHOSPHATASE"/>
    <property type="match status" value="1"/>
</dbReference>
<gene>
    <name evidence="5" type="ORF">DBRI00130_LOCUS6297</name>
</gene>
<dbReference type="Pfam" id="PF01591">
    <property type="entry name" value="6PF2K"/>
    <property type="match status" value="2"/>
</dbReference>
<evidence type="ECO:0000259" key="4">
    <source>
        <dbReference type="Pfam" id="PF01591"/>
    </source>
</evidence>
<keyword evidence="1" id="KW-0547">Nucleotide-binding</keyword>
<dbReference type="SUPFAM" id="SSF52540">
    <property type="entry name" value="P-loop containing nucleoside triphosphate hydrolases"/>
    <property type="match status" value="1"/>
</dbReference>
<feature type="region of interest" description="Disordered" evidence="3">
    <location>
        <begin position="148"/>
        <end position="175"/>
    </location>
</feature>
<evidence type="ECO:0000256" key="2">
    <source>
        <dbReference type="ARBA" id="ARBA00022840"/>
    </source>
</evidence>
<dbReference type="GO" id="GO:0005524">
    <property type="term" value="F:ATP binding"/>
    <property type="evidence" value="ECO:0007669"/>
    <property type="project" value="UniProtKB-KW"/>
</dbReference>
<dbReference type="PANTHER" id="PTHR10606:SF49">
    <property type="entry name" value="6-PHOSPHOFRUCTO-2-KINASE DOMAIN-CONTAINING PROTEIN"/>
    <property type="match status" value="1"/>
</dbReference>
<sequence>MAEPNTNYYDKGSSEAAQLTALTLKKLEQRRKLTGDSERLVIVLVGLPGRGKSFIARKLQHFLTWRGSSCRVFNVGKYRRHANAEMSRERHEAQVEDTSTSEKVERADLGSCDAKFFDPNNAEAAALREKVAAMAMEDMLKWLDYEGPEEQENNNNGNSPKASFRRLSSSNSGSDWGVCRKYSRVAIYDATNSTKARRDWVLEECTCPVKRAGKRTGVIFVESLCDDQELLDQNFQFKIQNSPDFKGMSKEEAIADLRSRVEKYESQYETISDDSRSYIKIYNLSSKLMVNHIYGRMAKVIVPALMAWNIGTRPVFICRAGQTTDDGNTVVNANHRKASLRGDVLGHTGRRFTDALAEYILSEGIKFMENRENVVSLDTGTSVSGLRHSNSSCDFTDMPSLEMPFSAHIMTSTMPRAIETATWERLPFPVHQISNLNPLDKGDFTGMELEEIKEADPDWYGKLEQDPFRTRFHGGECYEDLIHRLESCIIDIEQQVAPVVVVSHVSVIQALIAYFRNSPVENCTSIEVPMHTVFKCTPTSGGAWNVQKVVLIEDTSDSASESSDDVPQSPTPIWGDKKMVSPLVESKTLKKFNESGGSTSLNLPK</sequence>
<dbReference type="GO" id="GO:0004331">
    <property type="term" value="F:fructose-2,6-bisphosphate 2-phosphatase activity"/>
    <property type="evidence" value="ECO:0007669"/>
    <property type="project" value="TreeGrafter"/>
</dbReference>
<dbReference type="GO" id="GO:0006000">
    <property type="term" value="P:fructose metabolic process"/>
    <property type="evidence" value="ECO:0007669"/>
    <property type="project" value="InterPro"/>
</dbReference>
<dbReference type="GO" id="GO:0003873">
    <property type="term" value="F:6-phosphofructo-2-kinase activity"/>
    <property type="evidence" value="ECO:0007669"/>
    <property type="project" value="InterPro"/>
</dbReference>
<dbReference type="InterPro" id="IPR013079">
    <property type="entry name" value="6Phosfructo_kin"/>
</dbReference>
<protein>
    <recommendedName>
        <fullName evidence="4">6-phosphofructo-2-kinase domain-containing protein</fullName>
    </recommendedName>
</protein>
<feature type="compositionally biased region" description="Low complexity" evidence="3">
    <location>
        <begin position="165"/>
        <end position="174"/>
    </location>
</feature>
<accession>A0A7S4QS58</accession>
<evidence type="ECO:0000256" key="3">
    <source>
        <dbReference type="SAM" id="MobiDB-lite"/>
    </source>
</evidence>
<proteinExistence type="predicted"/>
<feature type="region of interest" description="Disordered" evidence="3">
    <location>
        <begin position="556"/>
        <end position="578"/>
    </location>
</feature>
<dbReference type="GO" id="GO:0006003">
    <property type="term" value="P:fructose 2,6-bisphosphate metabolic process"/>
    <property type="evidence" value="ECO:0007669"/>
    <property type="project" value="InterPro"/>
</dbReference>
<dbReference type="Gene3D" id="3.40.50.1240">
    <property type="entry name" value="Phosphoglycerate mutase-like"/>
    <property type="match status" value="1"/>
</dbReference>
<feature type="domain" description="6-phosphofructo-2-kinase" evidence="4">
    <location>
        <begin position="36"/>
        <end position="146"/>
    </location>
</feature>